<protein>
    <submittedName>
        <fullName evidence="2">Uncharacterized protein</fullName>
    </submittedName>
</protein>
<evidence type="ECO:0000256" key="1">
    <source>
        <dbReference type="SAM" id="Coils"/>
    </source>
</evidence>
<dbReference type="RefSeq" id="WP_152586214.1">
    <property type="nucleotide sequence ID" value="NZ_CP045423.1"/>
</dbReference>
<organism evidence="2 3">
    <name type="scientific">Microvirga thermotolerans</name>
    <dbReference type="NCBI Taxonomy" id="2651334"/>
    <lineage>
        <taxon>Bacteria</taxon>
        <taxon>Pseudomonadati</taxon>
        <taxon>Pseudomonadota</taxon>
        <taxon>Alphaproteobacteria</taxon>
        <taxon>Hyphomicrobiales</taxon>
        <taxon>Methylobacteriaceae</taxon>
        <taxon>Microvirga</taxon>
    </lineage>
</organism>
<keyword evidence="1" id="KW-0175">Coiled coil</keyword>
<dbReference type="Proteomes" id="UP000325614">
    <property type="component" value="Chromosome"/>
</dbReference>
<sequence>MNFLSQIMGRAKPTSVNIARSLAEAGADLEANRQQLAAAEEALQRVAVLTPAEHAAAEAEQAESRRAIVRAEARIAELQKGLVEAQETERLADLKVRADVARRRVEVEASKLLDRYDALGAEAAAVVNAFEAINAEVEAINVELQKVGLEPIETAESRYRREPDQVIPEVRATRKKWVRRVVAFDGQTRDDGKKGVATRLEDISVFSIVDGKHVPSEAGAFEMEVEDVTPARTIQGRLLGRLAGSVRLPPARIGSVCHWPKVEG</sequence>
<reference evidence="2 3" key="1">
    <citation type="submission" date="2019-10" db="EMBL/GenBank/DDBJ databases">
        <title>Isolation, Identification of Microvirga thermotolerans HR1, a novel thermophilic bacterium and Comparative Genomics of the genus Microvirga.</title>
        <authorList>
            <person name="Li J."/>
            <person name="Zhang W."/>
            <person name="Lin M."/>
            <person name="Wang J."/>
        </authorList>
    </citation>
    <scope>NUCLEOTIDE SEQUENCE [LARGE SCALE GENOMIC DNA]</scope>
    <source>
        <strain evidence="2 3">HR1</strain>
    </source>
</reference>
<accession>A0A5P9JWS5</accession>
<evidence type="ECO:0000313" key="2">
    <source>
        <dbReference type="EMBL" id="QFU16571.1"/>
    </source>
</evidence>
<evidence type="ECO:0000313" key="3">
    <source>
        <dbReference type="Proteomes" id="UP000325614"/>
    </source>
</evidence>
<dbReference type="EMBL" id="CP045423">
    <property type="protein sequence ID" value="QFU16571.1"/>
    <property type="molecule type" value="Genomic_DNA"/>
</dbReference>
<gene>
    <name evidence="2" type="ORF">GDR74_10215</name>
</gene>
<dbReference type="AlphaFoldDB" id="A0A5P9JWS5"/>
<name>A0A5P9JWS5_9HYPH</name>
<keyword evidence="3" id="KW-1185">Reference proteome</keyword>
<dbReference type="KEGG" id="mico:GDR74_10215"/>
<proteinExistence type="predicted"/>
<feature type="coiled-coil region" evidence="1">
    <location>
        <begin position="22"/>
        <end position="88"/>
    </location>
</feature>